<evidence type="ECO:0000313" key="3">
    <source>
        <dbReference type="Proteomes" id="UP001431221"/>
    </source>
</evidence>
<dbReference type="RefSeq" id="WP_248159942.1">
    <property type="nucleotide sequence ID" value="NZ_JALNMJ010000037.1"/>
</dbReference>
<reference evidence="2" key="1">
    <citation type="submission" date="2022-04" db="EMBL/GenBank/DDBJ databases">
        <title>Roseibium sp. CAU 1639 isolated from mud.</title>
        <authorList>
            <person name="Kim W."/>
        </authorList>
    </citation>
    <scope>NUCLEOTIDE SEQUENCE</scope>
    <source>
        <strain evidence="2">CAU 1639</strain>
    </source>
</reference>
<name>A0ABT0H2U1_9HYPH</name>
<dbReference type="Pfam" id="PF07110">
    <property type="entry name" value="EthD"/>
    <property type="match status" value="1"/>
</dbReference>
<evidence type="ECO:0000313" key="2">
    <source>
        <dbReference type="EMBL" id="MCK7616008.1"/>
    </source>
</evidence>
<dbReference type="NCBIfam" id="TIGR02118">
    <property type="entry name" value="EthD family reductase"/>
    <property type="match status" value="1"/>
</dbReference>
<dbReference type="InterPro" id="IPR011008">
    <property type="entry name" value="Dimeric_a/b-barrel"/>
</dbReference>
<dbReference type="PANTHER" id="PTHR40260:SF2">
    <property type="entry name" value="BLR8190 PROTEIN"/>
    <property type="match status" value="1"/>
</dbReference>
<organism evidence="2 3">
    <name type="scientific">Roseibium sediminicola</name>
    <dbReference type="NCBI Taxonomy" id="2933272"/>
    <lineage>
        <taxon>Bacteria</taxon>
        <taxon>Pseudomonadati</taxon>
        <taxon>Pseudomonadota</taxon>
        <taxon>Alphaproteobacteria</taxon>
        <taxon>Hyphomicrobiales</taxon>
        <taxon>Stappiaceae</taxon>
        <taxon>Roseibium</taxon>
    </lineage>
</organism>
<comment type="caution">
    <text evidence="2">The sequence shown here is derived from an EMBL/GenBank/DDBJ whole genome shotgun (WGS) entry which is preliminary data.</text>
</comment>
<sequence length="102" mass="11198">MAVSLQVLYPVLPDTRFDHDYYKSTHMPLVNEHMGPFLLMVQASKGLAGGPDAPPDYYAIATMVFESQEKLSLAMQAAGPVLEDIPNYTNTKPQMLIGEVLG</sequence>
<accession>A0ABT0H2U1</accession>
<evidence type="ECO:0000259" key="1">
    <source>
        <dbReference type="Pfam" id="PF07110"/>
    </source>
</evidence>
<keyword evidence="3" id="KW-1185">Reference proteome</keyword>
<feature type="domain" description="EthD" evidence="1">
    <location>
        <begin position="18"/>
        <end position="76"/>
    </location>
</feature>
<dbReference type="SUPFAM" id="SSF54909">
    <property type="entry name" value="Dimeric alpha+beta barrel"/>
    <property type="match status" value="1"/>
</dbReference>
<dbReference type="Proteomes" id="UP001431221">
    <property type="component" value="Unassembled WGS sequence"/>
</dbReference>
<dbReference type="InterPro" id="IPR009799">
    <property type="entry name" value="EthD_dom"/>
</dbReference>
<dbReference type="PANTHER" id="PTHR40260">
    <property type="entry name" value="BLR8190 PROTEIN"/>
    <property type="match status" value="1"/>
</dbReference>
<proteinExistence type="predicted"/>
<gene>
    <name evidence="2" type="ORF">M0H32_27950</name>
</gene>
<protein>
    <submittedName>
        <fullName evidence="2">EthD family reductase</fullName>
    </submittedName>
</protein>
<dbReference type="Gene3D" id="3.30.70.100">
    <property type="match status" value="1"/>
</dbReference>
<dbReference type="EMBL" id="JALNMJ010000037">
    <property type="protein sequence ID" value="MCK7616008.1"/>
    <property type="molecule type" value="Genomic_DNA"/>
</dbReference>